<dbReference type="PANTHER" id="PTHR11683:SF12">
    <property type="entry name" value="M6, ISOFORM F"/>
    <property type="match status" value="1"/>
</dbReference>
<keyword evidence="1" id="KW-0812">Transmembrane</keyword>
<feature type="transmembrane region" description="Helical" evidence="1">
    <location>
        <begin position="34"/>
        <end position="55"/>
    </location>
</feature>
<keyword evidence="1" id="KW-0472">Membrane</keyword>
<dbReference type="InterPro" id="IPR001614">
    <property type="entry name" value="Myelin_PLP"/>
</dbReference>
<protein>
    <submittedName>
        <fullName evidence="3">Uncharacterized protein</fullName>
    </submittedName>
</protein>
<feature type="transmembrane region" description="Helical" evidence="1">
    <location>
        <begin position="174"/>
        <end position="192"/>
    </location>
</feature>
<keyword evidence="1" id="KW-1133">Transmembrane helix</keyword>
<dbReference type="PANTHER" id="PTHR11683">
    <property type="entry name" value="MYELIN PROTEOLIPID"/>
    <property type="match status" value="1"/>
</dbReference>
<keyword evidence="2" id="KW-1185">Reference proteome</keyword>
<evidence type="ECO:0000313" key="3">
    <source>
        <dbReference type="WBParaSite" id="PSAMB.scaffold2043size25837.g16098.t1"/>
    </source>
</evidence>
<feature type="transmembrane region" description="Helical" evidence="1">
    <location>
        <begin position="217"/>
        <end position="243"/>
    </location>
</feature>
<organism evidence="2 3">
    <name type="scientific">Plectus sambesii</name>
    <dbReference type="NCBI Taxonomy" id="2011161"/>
    <lineage>
        <taxon>Eukaryota</taxon>
        <taxon>Metazoa</taxon>
        <taxon>Ecdysozoa</taxon>
        <taxon>Nematoda</taxon>
        <taxon>Chromadorea</taxon>
        <taxon>Plectida</taxon>
        <taxon>Plectina</taxon>
        <taxon>Plectoidea</taxon>
        <taxon>Plectidae</taxon>
        <taxon>Plectus</taxon>
    </lineage>
</organism>
<dbReference type="WBParaSite" id="PSAMB.scaffold2043size25837.g16098.t1">
    <property type="protein sequence ID" value="PSAMB.scaffold2043size25837.g16098.t1"/>
    <property type="gene ID" value="PSAMB.scaffold2043size25837.g16098"/>
</dbReference>
<feature type="transmembrane region" description="Helical" evidence="1">
    <location>
        <begin position="114"/>
        <end position="134"/>
    </location>
</feature>
<feature type="transmembrane region" description="Helical" evidence="1">
    <location>
        <begin position="75"/>
        <end position="102"/>
    </location>
</feature>
<dbReference type="Pfam" id="PF01275">
    <property type="entry name" value="Myelin_PLP"/>
    <property type="match status" value="1"/>
</dbReference>
<dbReference type="GO" id="GO:0005886">
    <property type="term" value="C:plasma membrane"/>
    <property type="evidence" value="ECO:0007669"/>
    <property type="project" value="TreeGrafter"/>
</dbReference>
<proteinExistence type="predicted"/>
<sequence>MTLIDLSSLDFDDSLVRRTKSVMRRPPLPPLSSLLALIISIAGCCAYCILFDGGVKIFSEQLNTIAPIGQIQLPFSLALLGVLLGVVAVTFLLVGCIATATVNRLRSKITSSGCCRWICLLVGNRITMTIVTAISYGVLVAWAILLCFTAIVMVLYILFYKAMEAFCSKIENRFFDLSVLASILIKFFTGTAKKENGEKHSGESLCKTPLYDYSETFIFSFVLCLIAMLGLIHFLMCMVANLTRLREESERSKIFPGISDIRPGFANAIVMNGVMESGKTDRGKLQ</sequence>
<feature type="transmembrane region" description="Helical" evidence="1">
    <location>
        <begin position="140"/>
        <end position="162"/>
    </location>
</feature>
<reference evidence="3" key="1">
    <citation type="submission" date="2022-11" db="UniProtKB">
        <authorList>
            <consortium name="WormBaseParasite"/>
        </authorList>
    </citation>
    <scope>IDENTIFICATION</scope>
</reference>
<dbReference type="Proteomes" id="UP000887566">
    <property type="component" value="Unplaced"/>
</dbReference>
<evidence type="ECO:0000313" key="2">
    <source>
        <dbReference type="Proteomes" id="UP000887566"/>
    </source>
</evidence>
<dbReference type="AlphaFoldDB" id="A0A914VJH8"/>
<dbReference type="GO" id="GO:0031175">
    <property type="term" value="P:neuron projection development"/>
    <property type="evidence" value="ECO:0007669"/>
    <property type="project" value="TreeGrafter"/>
</dbReference>
<evidence type="ECO:0000256" key="1">
    <source>
        <dbReference type="SAM" id="Phobius"/>
    </source>
</evidence>
<accession>A0A914VJH8</accession>
<name>A0A914VJH8_9BILA</name>